<protein>
    <submittedName>
        <fullName evidence="2">Uncharacterized protein</fullName>
    </submittedName>
</protein>
<reference evidence="3" key="2">
    <citation type="submission" date="2015-01" db="EMBL/GenBank/DDBJ databases">
        <title>Evolutionary Origins and Diversification of the Mycorrhizal Mutualists.</title>
        <authorList>
            <consortium name="DOE Joint Genome Institute"/>
            <consortium name="Mycorrhizal Genomics Consortium"/>
            <person name="Kohler A."/>
            <person name="Kuo A."/>
            <person name="Nagy L.G."/>
            <person name="Floudas D."/>
            <person name="Copeland A."/>
            <person name="Barry K.W."/>
            <person name="Cichocki N."/>
            <person name="Veneault-Fourrey C."/>
            <person name="LaButti K."/>
            <person name="Lindquist E.A."/>
            <person name="Lipzen A."/>
            <person name="Lundell T."/>
            <person name="Morin E."/>
            <person name="Murat C."/>
            <person name="Riley R."/>
            <person name="Ohm R."/>
            <person name="Sun H."/>
            <person name="Tunlid A."/>
            <person name="Henrissat B."/>
            <person name="Grigoriev I.V."/>
            <person name="Hibbett D.S."/>
            <person name="Martin F."/>
        </authorList>
    </citation>
    <scope>NUCLEOTIDE SEQUENCE [LARGE SCALE GENOMIC DNA]</scope>
    <source>
        <strain evidence="3">441</strain>
    </source>
</reference>
<evidence type="ECO:0000313" key="2">
    <source>
        <dbReference type="EMBL" id="KIK24503.1"/>
    </source>
</evidence>
<dbReference type="AlphaFoldDB" id="A0A0C9ZXY4"/>
<organism evidence="2 3">
    <name type="scientific">Pisolithus microcarpus 441</name>
    <dbReference type="NCBI Taxonomy" id="765257"/>
    <lineage>
        <taxon>Eukaryota</taxon>
        <taxon>Fungi</taxon>
        <taxon>Dikarya</taxon>
        <taxon>Basidiomycota</taxon>
        <taxon>Agaricomycotina</taxon>
        <taxon>Agaricomycetes</taxon>
        <taxon>Agaricomycetidae</taxon>
        <taxon>Boletales</taxon>
        <taxon>Sclerodermatineae</taxon>
        <taxon>Pisolithaceae</taxon>
        <taxon>Pisolithus</taxon>
    </lineage>
</organism>
<evidence type="ECO:0000256" key="1">
    <source>
        <dbReference type="SAM" id="MobiDB-lite"/>
    </source>
</evidence>
<evidence type="ECO:0000313" key="3">
    <source>
        <dbReference type="Proteomes" id="UP000054018"/>
    </source>
</evidence>
<dbReference type="HOGENOM" id="CLU_2067046_0_0_1"/>
<feature type="region of interest" description="Disordered" evidence="1">
    <location>
        <begin position="1"/>
        <end position="119"/>
    </location>
</feature>
<gene>
    <name evidence="2" type="ORF">PISMIDRAFT_678110</name>
</gene>
<accession>A0A0C9ZXY4</accession>
<feature type="compositionally biased region" description="Polar residues" evidence="1">
    <location>
        <begin position="29"/>
        <end position="40"/>
    </location>
</feature>
<keyword evidence="3" id="KW-1185">Reference proteome</keyword>
<feature type="compositionally biased region" description="Polar residues" evidence="1">
    <location>
        <begin position="82"/>
        <end position="96"/>
    </location>
</feature>
<dbReference type="Proteomes" id="UP000054018">
    <property type="component" value="Unassembled WGS sequence"/>
</dbReference>
<dbReference type="EMBL" id="KN833715">
    <property type="protein sequence ID" value="KIK24503.1"/>
    <property type="molecule type" value="Genomic_DNA"/>
</dbReference>
<feature type="compositionally biased region" description="Polar residues" evidence="1">
    <location>
        <begin position="109"/>
        <end position="119"/>
    </location>
</feature>
<reference evidence="2 3" key="1">
    <citation type="submission" date="2014-04" db="EMBL/GenBank/DDBJ databases">
        <authorList>
            <consortium name="DOE Joint Genome Institute"/>
            <person name="Kuo A."/>
            <person name="Kohler A."/>
            <person name="Costa M.D."/>
            <person name="Nagy L.G."/>
            <person name="Floudas D."/>
            <person name="Copeland A."/>
            <person name="Barry K.W."/>
            <person name="Cichocki N."/>
            <person name="Veneault-Fourrey C."/>
            <person name="LaButti K."/>
            <person name="Lindquist E.A."/>
            <person name="Lipzen A."/>
            <person name="Lundell T."/>
            <person name="Morin E."/>
            <person name="Murat C."/>
            <person name="Sun H."/>
            <person name="Tunlid A."/>
            <person name="Henrissat B."/>
            <person name="Grigoriev I.V."/>
            <person name="Hibbett D.S."/>
            <person name="Martin F."/>
            <person name="Nordberg H.P."/>
            <person name="Cantor M.N."/>
            <person name="Hua S.X."/>
        </authorList>
    </citation>
    <scope>NUCLEOTIDE SEQUENCE [LARGE SCALE GENOMIC DNA]</scope>
    <source>
        <strain evidence="2 3">441</strain>
    </source>
</reference>
<dbReference type="OrthoDB" id="9909311at2759"/>
<feature type="non-terminal residue" evidence="2">
    <location>
        <position position="119"/>
    </location>
</feature>
<proteinExistence type="predicted"/>
<name>A0A0C9ZXY4_9AGAM</name>
<sequence>MENVGQYSSTLVYPSPTSRTHDTPDNHPVNASSSWLQNHKPSAGSPGAHNQPTPVYPVVDRSADHENYASPPASASYGSMHSADQFSNYPQSPSVRTTDEAHSLAGMNLASQVSGSVGP</sequence>
<feature type="compositionally biased region" description="Low complexity" evidence="1">
    <location>
        <begin position="68"/>
        <end position="77"/>
    </location>
</feature>
<feature type="compositionally biased region" description="Polar residues" evidence="1">
    <location>
        <begin position="1"/>
        <end position="18"/>
    </location>
</feature>